<accession>A0ABV3SVB7</accession>
<evidence type="ECO:0000259" key="1">
    <source>
        <dbReference type="Pfam" id="PF14436"/>
    </source>
</evidence>
<protein>
    <submittedName>
        <fullName evidence="4">T7SS-secreted protein</fullName>
    </submittedName>
</protein>
<dbReference type="InterPro" id="IPR006530">
    <property type="entry name" value="YD"/>
</dbReference>
<comment type="caution">
    <text evidence="4">The sequence shown here is derived from an EMBL/GenBank/DDBJ whole genome shotgun (WGS) entry which is preliminary data.</text>
</comment>
<reference evidence="4 5" key="1">
    <citation type="submission" date="2024-07" db="EMBL/GenBank/DDBJ databases">
        <authorList>
            <person name="Lee S."/>
            <person name="Kang M."/>
        </authorList>
    </citation>
    <scope>NUCLEOTIDE SEQUENCE [LARGE SCALE GENOMIC DNA]</scope>
    <source>
        <strain evidence="4 5">DS6</strain>
    </source>
</reference>
<dbReference type="InterPro" id="IPR031325">
    <property type="entry name" value="RHS_repeat"/>
</dbReference>
<evidence type="ECO:0000313" key="4">
    <source>
        <dbReference type="EMBL" id="MEX0426881.1"/>
    </source>
</evidence>
<dbReference type="Pfam" id="PF14436">
    <property type="entry name" value="EndoU_bacteria"/>
    <property type="match status" value="1"/>
</dbReference>
<dbReference type="PANTHER" id="PTHR32305">
    <property type="match status" value="1"/>
</dbReference>
<organism evidence="4 5">
    <name type="scientific">Nocardioides eburneus</name>
    <dbReference type="NCBI Taxonomy" id="3231482"/>
    <lineage>
        <taxon>Bacteria</taxon>
        <taxon>Bacillati</taxon>
        <taxon>Actinomycetota</taxon>
        <taxon>Actinomycetes</taxon>
        <taxon>Propionibacteriales</taxon>
        <taxon>Nocardioidaceae</taxon>
        <taxon>Nocardioides</taxon>
    </lineage>
</organism>
<dbReference type="Pfam" id="PF05593">
    <property type="entry name" value="RHS_repeat"/>
    <property type="match status" value="6"/>
</dbReference>
<gene>
    <name evidence="4" type="ORF">AB3X52_04545</name>
</gene>
<sequence length="1555" mass="167790">MGLGGWIASKVDAVGDAVEEAWDDQVTLVGSGVEALSRLAEQRLDEVGLVTAADWVRTHGDQLADRLGAQVGERDLGETDDPAQLVHGVPDSLQDRVSSLTELGDSFGDVADGLGRIETGRWAGDGAEAFASTWRTTPGDWRAAQDACHRAASALAGYIGTVRWAQRQAAEAVRQWNAAAGRQSAALAAHRTAVRSYNRAVDDYNADLATGASPGLPPVKPAPFHDPGPALFAAAQELLADARRQRNDAAEHAAAAIRAATATAPALPSFHDRLGMDLLDLSQLHQFQQVHFAGGFVEGTADLVHTVRALSPNDPANSSHPEEYDARLAETADSLGSSVTHPRELLRGLVGSGWSTDPAGAAGRLTPSLLLGLVSGGTGTAAEAGGSLGLRLGVRGLGRRATEIAEDATKTAEHARPAHVRVHCKDPVDVATGAVVLDQTDLELPGALPLVLRRRHLSSWAYGHWFGPTWSSTFDERIDVGDDHVVVVRADACAIVFPRPRRSAEVSPTAGERGLLRRADNGGFTLTDPMTGWTRCYAPPVGGRSLLETITDADGHRVEFVRDAVGTPVEVRHSAGYRVLVEAADGRITGLAVVREDGEAERVASYEYAHGHLVAVVDESGEPLRLTYDAAGRLTSWTDRNGMVFGYAYDARGRCADQAGTDGVMASRFTYTDLGDGWRETAVTDSRGTTRFVVDDRLRIVGEVDALGHETRKVWDGDRLVAITDPLGRTAAYEYDEDGNLVALIRPDGSRQTIAWATFGGRSCPVGATLADGTVWTFSYDQQGRRTAMTDPVGATTRYAYDARGHLASVTDATGATRTIESDAAGLPVVVTEPDGATTRLDREALGRVVAVTDALGARTELTWTRSGRLVSRIFADGSVERWSYDAEGNPVEHVDAAGRVTRTAYTHFDLPAEVTAPDGGVTRFAYDPELRLVAVTGPHGRTWRYEYDAAGRLVEETDLNGRTLRFGYDAAGQLVRRVNGAGECVETTHDLLGNVVWQRAGDAVTTFAYDPLGRLLRATGPVVELALERDPLGRVVAESVDGRTVSSSYDLLGRRISRITPTGLETTWTFGASRLPERVVVGGHEIGFLRDACGRETRRQVGAAVLEQTWDMLGQLVRQTLGAVVGAAQEATGATLSVRQQRDYTYSAGRLVGVADRLCGARRFELDLADRILAVDGDVAEVYAYDPMGNIVRAAVGGAEVGGTEVGGGDVERREYDGTLLLRAGRTRSSYDGQGRLVRRVRTRVSRKPEVWAYQWDAEDRLVGLRTPDGVWWRYLYDALGRRVAKRRLDRDGHVAEEVLFAWDGPTLVEETTAAGSRAWVHEGLAPVAQVERSTDDDVDARFYAIVADLVGAPAELVTADGELVWHARRALWGAPRTPDADPVPLRFPGQYADPESGLFYNLHRYYDPDTARYLSQDPLGLAPAPNPNAYVANPTVLADPLGLFSCRDAVDLVGARRRRHILDGEVRPNGTYGGGHRHGTGFPQKSEFPETWSDAKIIHEISDIATDPALGWRPGSRPGDFWVSGTREGVDIEVLIRRNQIWTAYPTNVPKNP</sequence>
<dbReference type="Gene3D" id="2.180.10.10">
    <property type="entry name" value="RHS repeat-associated core"/>
    <property type="match status" value="3"/>
</dbReference>
<evidence type="ECO:0000313" key="5">
    <source>
        <dbReference type="Proteomes" id="UP001556631"/>
    </source>
</evidence>
<dbReference type="Proteomes" id="UP001556631">
    <property type="component" value="Unassembled WGS sequence"/>
</dbReference>
<dbReference type="InterPro" id="IPR050708">
    <property type="entry name" value="T6SS_VgrG/RHS"/>
</dbReference>
<feature type="domain" description="DUF6531" evidence="2">
    <location>
        <begin position="426"/>
        <end position="497"/>
    </location>
</feature>
<evidence type="ECO:0000259" key="2">
    <source>
        <dbReference type="Pfam" id="PF20148"/>
    </source>
</evidence>
<dbReference type="SUPFAM" id="SSF50969">
    <property type="entry name" value="YVTN repeat-like/Quinoprotein amine dehydrogenase"/>
    <property type="match status" value="1"/>
</dbReference>
<dbReference type="InterPro" id="IPR045351">
    <property type="entry name" value="DUF6531"/>
</dbReference>
<evidence type="ECO:0000259" key="3">
    <source>
        <dbReference type="Pfam" id="PF21725"/>
    </source>
</evidence>
<dbReference type="PANTHER" id="PTHR32305:SF15">
    <property type="entry name" value="PROTEIN RHSA-RELATED"/>
    <property type="match status" value="1"/>
</dbReference>
<feature type="domain" description="Putative T7SS secretion signal" evidence="3">
    <location>
        <begin position="18"/>
        <end position="268"/>
    </location>
</feature>
<dbReference type="InterPro" id="IPR049082">
    <property type="entry name" value="T7SS_signal"/>
</dbReference>
<dbReference type="InterPro" id="IPR029501">
    <property type="entry name" value="EndoU_bac"/>
</dbReference>
<proteinExistence type="predicted"/>
<dbReference type="EMBL" id="JBFPJR010000005">
    <property type="protein sequence ID" value="MEX0426881.1"/>
    <property type="molecule type" value="Genomic_DNA"/>
</dbReference>
<name>A0ABV3SVB7_9ACTN</name>
<dbReference type="RefSeq" id="WP_367991719.1">
    <property type="nucleotide sequence ID" value="NZ_JBFPJR010000005.1"/>
</dbReference>
<dbReference type="Pfam" id="PF21725">
    <property type="entry name" value="T7SS_signal"/>
    <property type="match status" value="1"/>
</dbReference>
<dbReference type="NCBIfam" id="TIGR03696">
    <property type="entry name" value="Rhs_assc_core"/>
    <property type="match status" value="1"/>
</dbReference>
<feature type="domain" description="Bacterial EndoU nuclease" evidence="1">
    <location>
        <begin position="1485"/>
        <end position="1549"/>
    </location>
</feature>
<dbReference type="InterPro" id="IPR011044">
    <property type="entry name" value="Quino_amine_DH_bsu"/>
</dbReference>
<keyword evidence="5" id="KW-1185">Reference proteome</keyword>
<dbReference type="InterPro" id="IPR022385">
    <property type="entry name" value="Rhs_assc_core"/>
</dbReference>
<dbReference type="Pfam" id="PF20148">
    <property type="entry name" value="DUF6531"/>
    <property type="match status" value="1"/>
</dbReference>
<dbReference type="NCBIfam" id="TIGR01643">
    <property type="entry name" value="YD_repeat_2x"/>
    <property type="match status" value="10"/>
</dbReference>